<proteinExistence type="predicted"/>
<dbReference type="EMBL" id="BGPR01002104">
    <property type="protein sequence ID" value="GBM67816.1"/>
    <property type="molecule type" value="Genomic_DNA"/>
</dbReference>
<evidence type="ECO:0000313" key="1">
    <source>
        <dbReference type="EMBL" id="GBM67816.1"/>
    </source>
</evidence>
<dbReference type="AlphaFoldDB" id="A0A4Y2HQY5"/>
<dbReference type="Proteomes" id="UP000499080">
    <property type="component" value="Unassembled WGS sequence"/>
</dbReference>
<organism evidence="1 2">
    <name type="scientific">Araneus ventricosus</name>
    <name type="common">Orbweaver spider</name>
    <name type="synonym">Epeira ventricosa</name>
    <dbReference type="NCBI Taxonomy" id="182803"/>
    <lineage>
        <taxon>Eukaryota</taxon>
        <taxon>Metazoa</taxon>
        <taxon>Ecdysozoa</taxon>
        <taxon>Arthropoda</taxon>
        <taxon>Chelicerata</taxon>
        <taxon>Arachnida</taxon>
        <taxon>Araneae</taxon>
        <taxon>Araneomorphae</taxon>
        <taxon>Entelegynae</taxon>
        <taxon>Araneoidea</taxon>
        <taxon>Araneidae</taxon>
        <taxon>Araneus</taxon>
    </lineage>
</organism>
<accession>A0A4Y2HQY5</accession>
<reference evidence="1 2" key="1">
    <citation type="journal article" date="2019" name="Sci. Rep.">
        <title>Orb-weaving spider Araneus ventricosus genome elucidates the spidroin gene catalogue.</title>
        <authorList>
            <person name="Kono N."/>
            <person name="Nakamura H."/>
            <person name="Ohtoshi R."/>
            <person name="Moran D.A.P."/>
            <person name="Shinohara A."/>
            <person name="Yoshida Y."/>
            <person name="Fujiwara M."/>
            <person name="Mori M."/>
            <person name="Tomita M."/>
            <person name="Arakawa K."/>
        </authorList>
    </citation>
    <scope>NUCLEOTIDE SEQUENCE [LARGE SCALE GENOMIC DNA]</scope>
</reference>
<gene>
    <name evidence="1" type="ORF">AVEN_88505_1</name>
</gene>
<name>A0A4Y2HQY5_ARAVE</name>
<sequence>MVNIGHDGCIMSTQHVALVSITPEDSSELVTFITRGGPPIGDAAPPPFEANVCTRSHNGLFNLVDKDLAKIWVILTPLFLVQQVVSPIGRTLMPLLFISVISNPL</sequence>
<comment type="caution">
    <text evidence="1">The sequence shown here is derived from an EMBL/GenBank/DDBJ whole genome shotgun (WGS) entry which is preliminary data.</text>
</comment>
<keyword evidence="2" id="KW-1185">Reference proteome</keyword>
<protein>
    <submittedName>
        <fullName evidence="1">Uncharacterized protein</fullName>
    </submittedName>
</protein>
<evidence type="ECO:0000313" key="2">
    <source>
        <dbReference type="Proteomes" id="UP000499080"/>
    </source>
</evidence>